<keyword evidence="2" id="KW-0255">Endonuclease</keyword>
<name>A0A941GN60_9CHRO</name>
<dbReference type="Pfam" id="PF05685">
    <property type="entry name" value="Uma2"/>
    <property type="match status" value="1"/>
</dbReference>
<gene>
    <name evidence="2" type="ORF">DSM107014_02550</name>
</gene>
<organism evidence="2 3">
    <name type="scientific">Gomphosphaeria aponina SAG 52.96 = DSM 107014</name>
    <dbReference type="NCBI Taxonomy" id="1521640"/>
    <lineage>
        <taxon>Bacteria</taxon>
        <taxon>Bacillati</taxon>
        <taxon>Cyanobacteriota</taxon>
        <taxon>Cyanophyceae</taxon>
        <taxon>Oscillatoriophycideae</taxon>
        <taxon>Chroococcales</taxon>
        <taxon>Gomphosphaeriaceae</taxon>
        <taxon>Gomphosphaeria</taxon>
    </lineage>
</organism>
<sequence>MNVSLLTVHASLLTIQGVKMQLLTRKFTVTDYQKMAEMGIFQPEERVELIEGEIIKMSPIGFKHGVCIISLTNILAKKLGERALISVQNTIQLDNNSQPQPDVVLLKNDLEVYKTRHPQPADIFLIIEVADTTIKSDRSVKIPLYARANIPEVWLVDINEQTVEVYGNNQLNNYQTMAKFTGDETVTIMAFPDVKIPVNQII</sequence>
<evidence type="ECO:0000259" key="1">
    <source>
        <dbReference type="Pfam" id="PF05685"/>
    </source>
</evidence>
<dbReference type="PANTHER" id="PTHR35400:SF1">
    <property type="entry name" value="SLR1083 PROTEIN"/>
    <property type="match status" value="1"/>
</dbReference>
<reference evidence="2" key="1">
    <citation type="submission" date="2021-02" db="EMBL/GenBank/DDBJ databases">
        <title>Metagenome analyses of Stigonema ocellatum DSM 106950, Chlorogloea purpurea SAG 13.99 and Gomphosphaeria aponina DSM 107014.</title>
        <authorList>
            <person name="Marter P."/>
            <person name="Huang S."/>
        </authorList>
    </citation>
    <scope>NUCLEOTIDE SEQUENCE</scope>
    <source>
        <strain evidence="2">JP213</strain>
    </source>
</reference>
<comment type="caution">
    <text evidence="2">The sequence shown here is derived from an EMBL/GenBank/DDBJ whole genome shotgun (WGS) entry which is preliminary data.</text>
</comment>
<feature type="domain" description="Putative restriction endonuclease" evidence="1">
    <location>
        <begin position="31"/>
        <end position="198"/>
    </location>
</feature>
<dbReference type="GO" id="GO:0004519">
    <property type="term" value="F:endonuclease activity"/>
    <property type="evidence" value="ECO:0007669"/>
    <property type="project" value="UniProtKB-KW"/>
</dbReference>
<protein>
    <submittedName>
        <fullName evidence="2">Uma2 family endonuclease</fullName>
    </submittedName>
</protein>
<keyword evidence="2" id="KW-0378">Hydrolase</keyword>
<dbReference type="InterPro" id="IPR011335">
    <property type="entry name" value="Restrct_endonuc-II-like"/>
</dbReference>
<dbReference type="SUPFAM" id="SSF52980">
    <property type="entry name" value="Restriction endonuclease-like"/>
    <property type="match status" value="1"/>
</dbReference>
<evidence type="ECO:0000313" key="3">
    <source>
        <dbReference type="Proteomes" id="UP000767446"/>
    </source>
</evidence>
<evidence type="ECO:0000313" key="2">
    <source>
        <dbReference type="EMBL" id="MBR8826777.1"/>
    </source>
</evidence>
<dbReference type="InterPro" id="IPR008538">
    <property type="entry name" value="Uma2"/>
</dbReference>
<dbReference type="AlphaFoldDB" id="A0A941GN60"/>
<keyword evidence="2" id="KW-0540">Nuclease</keyword>
<dbReference type="CDD" id="cd06260">
    <property type="entry name" value="DUF820-like"/>
    <property type="match status" value="1"/>
</dbReference>
<accession>A0A941GN60</accession>
<dbReference type="Gene3D" id="3.90.1570.10">
    <property type="entry name" value="tt1808, chain A"/>
    <property type="match status" value="1"/>
</dbReference>
<dbReference type="PANTHER" id="PTHR35400">
    <property type="entry name" value="SLR1083 PROTEIN"/>
    <property type="match status" value="1"/>
</dbReference>
<proteinExistence type="predicted"/>
<dbReference type="Proteomes" id="UP000767446">
    <property type="component" value="Unassembled WGS sequence"/>
</dbReference>
<dbReference type="InterPro" id="IPR012296">
    <property type="entry name" value="Nuclease_put_TT1808"/>
</dbReference>
<dbReference type="EMBL" id="JADQBC010000011">
    <property type="protein sequence ID" value="MBR8826777.1"/>
    <property type="molecule type" value="Genomic_DNA"/>
</dbReference>